<name>A0AAY5EKR8_ELEEL</name>
<evidence type="ECO:0000259" key="4">
    <source>
        <dbReference type="PROSITE" id="PS50835"/>
    </source>
</evidence>
<dbReference type="AlphaFoldDB" id="A0AAY5EKR8"/>
<feature type="domain" description="Ig-like" evidence="4">
    <location>
        <begin position="112"/>
        <end position="170"/>
    </location>
</feature>
<dbReference type="CDD" id="cd00096">
    <property type="entry name" value="Ig"/>
    <property type="match status" value="1"/>
</dbReference>
<protein>
    <recommendedName>
        <fullName evidence="4">Ig-like domain-containing protein</fullName>
    </recommendedName>
</protein>
<dbReference type="PANTHER" id="PTHR11481">
    <property type="entry name" value="IMMUNOGLOBULIN FC RECEPTOR"/>
    <property type="match status" value="1"/>
</dbReference>
<keyword evidence="2" id="KW-1015">Disulfide bond</keyword>
<dbReference type="SMART" id="SM00409">
    <property type="entry name" value="IG"/>
    <property type="match status" value="2"/>
</dbReference>
<reference evidence="5" key="3">
    <citation type="submission" date="2025-09" db="UniProtKB">
        <authorList>
            <consortium name="Ensembl"/>
        </authorList>
    </citation>
    <scope>IDENTIFICATION</scope>
</reference>
<dbReference type="PANTHER" id="PTHR11481:SF64">
    <property type="entry name" value="FC RECEPTOR-LIKE PROTEIN 4"/>
    <property type="match status" value="1"/>
</dbReference>
<accession>A0AAY5EKR8</accession>
<evidence type="ECO:0000256" key="2">
    <source>
        <dbReference type="ARBA" id="ARBA00023157"/>
    </source>
</evidence>
<reference evidence="5 6" key="1">
    <citation type="submission" date="2020-05" db="EMBL/GenBank/DDBJ databases">
        <title>Electrophorus electricus (electric eel) genome, fEleEle1, primary haplotype.</title>
        <authorList>
            <person name="Myers G."/>
            <person name="Meyer A."/>
            <person name="Fedrigo O."/>
            <person name="Formenti G."/>
            <person name="Rhie A."/>
            <person name="Tracey A."/>
            <person name="Sims Y."/>
            <person name="Jarvis E.D."/>
        </authorList>
    </citation>
    <scope>NUCLEOTIDE SEQUENCE [LARGE SCALE GENOMIC DNA]</scope>
</reference>
<dbReference type="Ensembl" id="ENSEEET00000061911.1">
    <property type="protein sequence ID" value="ENSEEEP00000056952.1"/>
    <property type="gene ID" value="ENSEEEG00000026908.1"/>
</dbReference>
<dbReference type="FunFam" id="2.60.40.10:FF:001607">
    <property type="entry name" value="Leukocyte immune-type receptor TS32.15 L2.5a"/>
    <property type="match status" value="1"/>
</dbReference>
<dbReference type="GeneTree" id="ENSGT01120000276139"/>
<evidence type="ECO:0000256" key="3">
    <source>
        <dbReference type="ARBA" id="ARBA00023319"/>
    </source>
</evidence>
<keyword evidence="1" id="KW-0732">Signal</keyword>
<dbReference type="GO" id="GO:0007166">
    <property type="term" value="P:cell surface receptor signaling pathway"/>
    <property type="evidence" value="ECO:0007669"/>
    <property type="project" value="TreeGrafter"/>
</dbReference>
<proteinExistence type="predicted"/>
<dbReference type="InterPro" id="IPR036179">
    <property type="entry name" value="Ig-like_dom_sf"/>
</dbReference>
<dbReference type="SUPFAM" id="SSF48726">
    <property type="entry name" value="Immunoglobulin"/>
    <property type="match status" value="2"/>
</dbReference>
<evidence type="ECO:0000313" key="5">
    <source>
        <dbReference type="Ensembl" id="ENSEEEP00000056952.1"/>
    </source>
</evidence>
<sequence>YWKSTPPLKQLFSGFDDLSTARPKAVASIKPDPQVFEGETVTLRCNIQRRGVSMWRYSWNEEGSLSPVSREQVYTISGAEESHTGNYTCRGTEAGGSRYSHTSDAVRLTVPGECVQLFMTLYCKLEQSAGWRFYWSKHTQNPENETNTATRSYTISAVKLSDGGQYWCRAGRGNPVYYTHYSDALWVNITGKGVSAIVILYTAEHINNMQITEVAQGWFWLKG</sequence>
<dbReference type="InterPro" id="IPR013783">
    <property type="entry name" value="Ig-like_fold"/>
</dbReference>
<reference evidence="5" key="2">
    <citation type="submission" date="2025-08" db="UniProtKB">
        <authorList>
            <consortium name="Ensembl"/>
        </authorList>
    </citation>
    <scope>IDENTIFICATION</scope>
</reference>
<dbReference type="Gene3D" id="2.60.40.10">
    <property type="entry name" value="Immunoglobulins"/>
    <property type="match status" value="2"/>
</dbReference>
<dbReference type="InterPro" id="IPR013151">
    <property type="entry name" value="Immunoglobulin_dom"/>
</dbReference>
<dbReference type="Pfam" id="PF13895">
    <property type="entry name" value="Ig_2"/>
    <property type="match status" value="1"/>
</dbReference>
<dbReference type="Proteomes" id="UP000314983">
    <property type="component" value="Chromosome 19"/>
</dbReference>
<evidence type="ECO:0000313" key="6">
    <source>
        <dbReference type="Proteomes" id="UP000314983"/>
    </source>
</evidence>
<organism evidence="5 6">
    <name type="scientific">Electrophorus electricus</name>
    <name type="common">Electric eel</name>
    <name type="synonym">Gymnotus electricus</name>
    <dbReference type="NCBI Taxonomy" id="8005"/>
    <lineage>
        <taxon>Eukaryota</taxon>
        <taxon>Metazoa</taxon>
        <taxon>Chordata</taxon>
        <taxon>Craniata</taxon>
        <taxon>Vertebrata</taxon>
        <taxon>Euteleostomi</taxon>
        <taxon>Actinopterygii</taxon>
        <taxon>Neopterygii</taxon>
        <taxon>Teleostei</taxon>
        <taxon>Ostariophysi</taxon>
        <taxon>Gymnotiformes</taxon>
        <taxon>Gymnotoidei</taxon>
        <taxon>Gymnotidae</taxon>
        <taxon>Electrophorus</taxon>
    </lineage>
</organism>
<dbReference type="GO" id="GO:0009897">
    <property type="term" value="C:external side of plasma membrane"/>
    <property type="evidence" value="ECO:0007669"/>
    <property type="project" value="TreeGrafter"/>
</dbReference>
<keyword evidence="3" id="KW-0393">Immunoglobulin domain</keyword>
<keyword evidence="6" id="KW-1185">Reference proteome</keyword>
<dbReference type="InterPro" id="IPR050488">
    <property type="entry name" value="Ig_Fc_receptor"/>
</dbReference>
<dbReference type="InterPro" id="IPR003599">
    <property type="entry name" value="Ig_sub"/>
</dbReference>
<dbReference type="GO" id="GO:0004888">
    <property type="term" value="F:transmembrane signaling receptor activity"/>
    <property type="evidence" value="ECO:0007669"/>
    <property type="project" value="TreeGrafter"/>
</dbReference>
<evidence type="ECO:0000256" key="1">
    <source>
        <dbReference type="ARBA" id="ARBA00022729"/>
    </source>
</evidence>
<dbReference type="GO" id="GO:0006955">
    <property type="term" value="P:immune response"/>
    <property type="evidence" value="ECO:0007669"/>
    <property type="project" value="TreeGrafter"/>
</dbReference>
<dbReference type="Pfam" id="PF00047">
    <property type="entry name" value="ig"/>
    <property type="match status" value="1"/>
</dbReference>
<feature type="domain" description="Ig-like" evidence="4">
    <location>
        <begin position="23"/>
        <end position="109"/>
    </location>
</feature>
<dbReference type="InterPro" id="IPR007110">
    <property type="entry name" value="Ig-like_dom"/>
</dbReference>
<dbReference type="PROSITE" id="PS50835">
    <property type="entry name" value="IG_LIKE"/>
    <property type="match status" value="2"/>
</dbReference>